<proteinExistence type="predicted"/>
<name>A0A9X2ISH7_9BACI</name>
<sequence length="168" mass="18722">MIMASICLIIVFAICLYTDMSSYKIKNIVTFPTAAAAFIVALFLYPVGSVLLYAAILFSIGFLGWLLRFWKAGDVKLILATGLLGIYVVGDIFLVTPVFYYTVFLGFHFIIGNFLGLKAYKFSIKTYLLSFKTRVNETFGRFPGTITIMLSFVATIICVPLLMNQGGW</sequence>
<keyword evidence="1" id="KW-1133">Transmembrane helix</keyword>
<feature type="transmembrane region" description="Helical" evidence="1">
    <location>
        <begin position="77"/>
        <end position="95"/>
    </location>
</feature>
<keyword evidence="1" id="KW-0812">Transmembrane</keyword>
<accession>A0A9X2ISH7</accession>
<reference evidence="2" key="1">
    <citation type="submission" date="2022-05" db="EMBL/GenBank/DDBJ databases">
        <title>Comparative Genomics of Spacecraft Associated Microbes.</title>
        <authorList>
            <person name="Tran M.T."/>
            <person name="Wright A."/>
            <person name="Seuylemezian A."/>
            <person name="Eisen J."/>
            <person name="Coil D."/>
        </authorList>
    </citation>
    <scope>NUCLEOTIDE SEQUENCE</scope>
    <source>
        <strain evidence="2">214.1.1</strain>
    </source>
</reference>
<dbReference type="AlphaFoldDB" id="A0A9X2ISH7"/>
<comment type="caution">
    <text evidence="2">The sequence shown here is derived from an EMBL/GenBank/DDBJ whole genome shotgun (WGS) entry which is preliminary data.</text>
</comment>
<dbReference type="EMBL" id="JAMBOL010000044">
    <property type="protein sequence ID" value="MCM3716573.1"/>
    <property type="molecule type" value="Genomic_DNA"/>
</dbReference>
<dbReference type="Proteomes" id="UP001139179">
    <property type="component" value="Unassembled WGS sequence"/>
</dbReference>
<feature type="transmembrane region" description="Helical" evidence="1">
    <location>
        <begin position="36"/>
        <end position="65"/>
    </location>
</feature>
<protein>
    <recommendedName>
        <fullName evidence="4">Prepilin type IV endopeptidase peptidase domain-containing protein</fullName>
    </recommendedName>
</protein>
<keyword evidence="1" id="KW-0472">Membrane</keyword>
<feature type="transmembrane region" description="Helical" evidence="1">
    <location>
        <begin position="141"/>
        <end position="163"/>
    </location>
</feature>
<evidence type="ECO:0008006" key="4">
    <source>
        <dbReference type="Google" id="ProtNLM"/>
    </source>
</evidence>
<evidence type="ECO:0000313" key="3">
    <source>
        <dbReference type="Proteomes" id="UP001139179"/>
    </source>
</evidence>
<keyword evidence="3" id="KW-1185">Reference proteome</keyword>
<dbReference type="Gene3D" id="1.20.120.1220">
    <property type="match status" value="1"/>
</dbReference>
<dbReference type="RefSeq" id="WP_251225221.1">
    <property type="nucleotide sequence ID" value="NZ_JAMBOL010000044.1"/>
</dbReference>
<evidence type="ECO:0000256" key="1">
    <source>
        <dbReference type="SAM" id="Phobius"/>
    </source>
</evidence>
<gene>
    <name evidence="2" type="ORF">M3202_21245</name>
</gene>
<organism evidence="2 3">
    <name type="scientific">Halalkalibacter oceani</name>
    <dbReference type="NCBI Taxonomy" id="1653776"/>
    <lineage>
        <taxon>Bacteria</taxon>
        <taxon>Bacillati</taxon>
        <taxon>Bacillota</taxon>
        <taxon>Bacilli</taxon>
        <taxon>Bacillales</taxon>
        <taxon>Bacillaceae</taxon>
        <taxon>Halalkalibacter</taxon>
    </lineage>
</organism>
<evidence type="ECO:0000313" key="2">
    <source>
        <dbReference type="EMBL" id="MCM3716573.1"/>
    </source>
</evidence>
<feature type="transmembrane region" description="Helical" evidence="1">
    <location>
        <begin position="101"/>
        <end position="120"/>
    </location>
</feature>